<organism evidence="1 2">
    <name type="scientific">Auricularia subglabra (strain TFB-10046 / SS5)</name>
    <name type="common">White-rot fungus</name>
    <name type="synonym">Auricularia delicata (strain TFB10046)</name>
    <dbReference type="NCBI Taxonomy" id="717982"/>
    <lineage>
        <taxon>Eukaryota</taxon>
        <taxon>Fungi</taxon>
        <taxon>Dikarya</taxon>
        <taxon>Basidiomycota</taxon>
        <taxon>Agaricomycotina</taxon>
        <taxon>Agaricomycetes</taxon>
        <taxon>Auriculariales</taxon>
        <taxon>Auriculariaceae</taxon>
        <taxon>Auricularia</taxon>
    </lineage>
</organism>
<dbReference type="AlphaFoldDB" id="J0WZ67"/>
<protein>
    <submittedName>
        <fullName evidence="1">Uncharacterized protein</fullName>
    </submittedName>
</protein>
<evidence type="ECO:0000313" key="1">
    <source>
        <dbReference type="EMBL" id="EJD44597.1"/>
    </source>
</evidence>
<sequence>MATDTCRILDLGKEEWGAVLDELYLATLSELPAFGHESDEWHPPGRYLYEALDALSRTCKVARAMCLERVYAYVHLMPTQTVFSMATQFNRGFYYRAAGLLSRSNRLLKAEPFARTTSLQIHVSPLSMLGEHFQALAQELHALRHVYVRVLFRESEAQDATEYTTALTHINSFLRTPTGQGLISVGFWFVKGDGIYAAASAMEHEAASWGPLCVGPNTTKVLFFPGICQAEGGRPGALIRFLPWPCAVREVVMGAADFCRTDAMTWYGQTEVGKVWLRQTDGDAFSLGDALLVASVGWGGRLRSLRIDGTTFDARCAQALAQLRGLDELDLHPDFVDATGAAQLYDLDDDNLREANDRLEHADQSEELAGHQRHRIVLVADRAELANRAQFAQVDEETAGQMVSLLRLCLPALKVRIVHLGATAHCVLEDRESMEDCWGGATSEHTAYDVYDREQRCASDVIGAAREHISSASEAATEGSDGCEIWRLVIESTDGDKSDEGRVARALARVSHRLWAMTMPFAVLRLVVYGQQAAILKYYMGLAMPLISAYEYTRDLCVACDVGEAGELALAAAGCLPSLRSLSIICGGVAFRRSQREWDVVPGQLSRLAQLREICSLRHLGIYLLVQHTYDRSVALALDKLDRLACLTQLHSISFRISGGLQLTADPDIDIPRGARRIRLSAEVLALVNRGSWLLGDVLAVVEVEDLRHNEQLAHRSVFHAARSLTSGIAAALPGWTRHLRTLQLLSVCLNYGAIVLVAELKQLGRLDLIPRRVDMAWMEKELLSEQAIKTGNRELSTEEVEVSGIGPFIGGLLLCGGAPDLLDGLKYLLGRMPHLRVLVIGDASQPSVLGTAMEAQEEHIQLFTKLASHVLPSLALWGVGDSEGRVEHLLHMPSCGGCSRLGRGWRTERCLAMENGVALRDLGEHEMSRAEIAEKDARLDRVVSVGPVL</sequence>
<name>J0WZ67_AURST</name>
<proteinExistence type="predicted"/>
<dbReference type="KEGG" id="adl:AURDEDRAFT_166382"/>
<keyword evidence="2" id="KW-1185">Reference proteome</keyword>
<dbReference type="InParanoid" id="J0WZ67"/>
<gene>
    <name evidence="1" type="ORF">AURDEDRAFT_166382</name>
</gene>
<reference evidence="2" key="1">
    <citation type="journal article" date="2012" name="Science">
        <title>The Paleozoic origin of enzymatic lignin decomposition reconstructed from 31 fungal genomes.</title>
        <authorList>
            <person name="Floudas D."/>
            <person name="Binder M."/>
            <person name="Riley R."/>
            <person name="Barry K."/>
            <person name="Blanchette R.A."/>
            <person name="Henrissat B."/>
            <person name="Martinez A.T."/>
            <person name="Otillar R."/>
            <person name="Spatafora J.W."/>
            <person name="Yadav J.S."/>
            <person name="Aerts A."/>
            <person name="Benoit I."/>
            <person name="Boyd A."/>
            <person name="Carlson A."/>
            <person name="Copeland A."/>
            <person name="Coutinho P.M."/>
            <person name="de Vries R.P."/>
            <person name="Ferreira P."/>
            <person name="Findley K."/>
            <person name="Foster B."/>
            <person name="Gaskell J."/>
            <person name="Glotzer D."/>
            <person name="Gorecki P."/>
            <person name="Heitman J."/>
            <person name="Hesse C."/>
            <person name="Hori C."/>
            <person name="Igarashi K."/>
            <person name="Jurgens J.A."/>
            <person name="Kallen N."/>
            <person name="Kersten P."/>
            <person name="Kohler A."/>
            <person name="Kuees U."/>
            <person name="Kumar T.K.A."/>
            <person name="Kuo A."/>
            <person name="LaButti K."/>
            <person name="Larrondo L.F."/>
            <person name="Lindquist E."/>
            <person name="Ling A."/>
            <person name="Lombard V."/>
            <person name="Lucas S."/>
            <person name="Lundell T."/>
            <person name="Martin R."/>
            <person name="McLaughlin D.J."/>
            <person name="Morgenstern I."/>
            <person name="Morin E."/>
            <person name="Murat C."/>
            <person name="Nagy L.G."/>
            <person name="Nolan M."/>
            <person name="Ohm R.A."/>
            <person name="Patyshakuliyeva A."/>
            <person name="Rokas A."/>
            <person name="Ruiz-Duenas F.J."/>
            <person name="Sabat G."/>
            <person name="Salamov A."/>
            <person name="Samejima M."/>
            <person name="Schmutz J."/>
            <person name="Slot J.C."/>
            <person name="St John F."/>
            <person name="Stenlid J."/>
            <person name="Sun H."/>
            <person name="Sun S."/>
            <person name="Syed K."/>
            <person name="Tsang A."/>
            <person name="Wiebenga A."/>
            <person name="Young D."/>
            <person name="Pisabarro A."/>
            <person name="Eastwood D.C."/>
            <person name="Martin F."/>
            <person name="Cullen D."/>
            <person name="Grigoriev I.V."/>
            <person name="Hibbett D.S."/>
        </authorList>
    </citation>
    <scope>NUCLEOTIDE SEQUENCE [LARGE SCALE GENOMIC DNA]</scope>
    <source>
        <strain evidence="2">TFB10046</strain>
    </source>
</reference>
<dbReference type="Proteomes" id="UP000006514">
    <property type="component" value="Unassembled WGS sequence"/>
</dbReference>
<dbReference type="EMBL" id="JH687770">
    <property type="protein sequence ID" value="EJD44597.1"/>
    <property type="molecule type" value="Genomic_DNA"/>
</dbReference>
<accession>J0WZ67</accession>
<evidence type="ECO:0000313" key="2">
    <source>
        <dbReference type="Proteomes" id="UP000006514"/>
    </source>
</evidence>